<dbReference type="Pfam" id="PF04326">
    <property type="entry name" value="SLFN_AlbA_2"/>
    <property type="match status" value="1"/>
</dbReference>
<feature type="domain" description="Schlafen AlbA-2" evidence="1">
    <location>
        <begin position="10"/>
        <end position="135"/>
    </location>
</feature>
<dbReference type="EMBL" id="LKLU01000132">
    <property type="protein sequence ID" value="KSU18353.1"/>
    <property type="molecule type" value="Genomic_DNA"/>
</dbReference>
<gene>
    <name evidence="2" type="ORF">M20_2307</name>
</gene>
<dbReference type="PANTHER" id="PTHR30595">
    <property type="entry name" value="GLPR-RELATED TRANSCRIPTIONAL REPRESSOR"/>
    <property type="match status" value="1"/>
</dbReference>
<dbReference type="Gene3D" id="1.10.10.10">
    <property type="entry name" value="Winged helix-like DNA-binding domain superfamily/Winged helix DNA-binding domain"/>
    <property type="match status" value="1"/>
</dbReference>
<evidence type="ECO:0000259" key="1">
    <source>
        <dbReference type="Pfam" id="PF04326"/>
    </source>
</evidence>
<dbReference type="PANTHER" id="PTHR30595:SF6">
    <property type="entry name" value="SCHLAFEN ALBA-2 DOMAIN-CONTAINING PROTEIN"/>
    <property type="match status" value="1"/>
</dbReference>
<dbReference type="Gene3D" id="3.30.950.30">
    <property type="entry name" value="Schlafen, AAA domain"/>
    <property type="match status" value="1"/>
</dbReference>
<sequence>MIEPDQILQETVKLEFKKAKNSLPDDIWPTYSAFANTMGGTIILGVEEKPKNKFSITGVENPAKIVDDFWNTVTSAEKVSCNILSDSNVIVYDIRGKTVIIIEVPEADYGQKPILVKTQNRKQMTAYKRLGTADKIATPEQIVYMYANNKTDMDSTVIDGYDIDDLNLSDIRDYKAEVLNITKQDRYREISDEEFLKEIGAFKRKRPFKDYGLTIGGLLFFGKYQSIRDYYPAFQLDYFKKDTNLNPDWQDRISSGDMSYPEMNVYSFYNLALKKMTDNITEAFVLDENARRKPYRSDLTVAIRESLVNMLMHAYYGADVPLKIIETPDYIEFYNPGDMRISREEFIIGGTSKQRNSTVSVLFRKVGIAEKAGSGGPRIFDIVNQYSLKMPDITSTDIDTTIRIWKTNFLSTLENLEEKEQQVIEYIVATGKISKGEALGELQLTEYAYTKAIKSLLSQEIISKRGNNKSTHYVLKTNTEASTFSDQKFLKELEDMLRKKAKR</sequence>
<protein>
    <recommendedName>
        <fullName evidence="1">Schlafen AlbA-2 domain-containing protein</fullName>
    </recommendedName>
</protein>
<dbReference type="InterPro" id="IPR007421">
    <property type="entry name" value="Schlafen_AlbA_2_dom"/>
</dbReference>
<reference evidence="3" key="1">
    <citation type="submission" date="2015-10" db="EMBL/GenBank/DDBJ databases">
        <title>Draft Genome Sequences of 11 Lactococcus lactis subspecies cremoris strains.</title>
        <authorList>
            <person name="Wels M."/>
            <person name="Backus L."/>
            <person name="Boekhorst J."/>
            <person name="Dijkstra A."/>
            <person name="Beerthuizen M."/>
            <person name="Kelly W."/>
            <person name="Siezen R."/>
            <person name="Bachmann H."/>
            <person name="Van Hijum S."/>
        </authorList>
    </citation>
    <scope>NUCLEOTIDE SEQUENCE [LARGE SCALE GENOMIC DNA]</scope>
    <source>
        <strain evidence="3">M20</strain>
    </source>
</reference>
<evidence type="ECO:0000313" key="3">
    <source>
        <dbReference type="Proteomes" id="UP000053719"/>
    </source>
</evidence>
<dbReference type="AlphaFoldDB" id="A0A0V8DYJ9"/>
<dbReference type="InterPro" id="IPR038475">
    <property type="entry name" value="RecG_C_sf"/>
</dbReference>
<dbReference type="Proteomes" id="UP000053719">
    <property type="component" value="Unassembled WGS sequence"/>
</dbReference>
<dbReference type="Gene3D" id="3.30.565.60">
    <property type="match status" value="1"/>
</dbReference>
<comment type="caution">
    <text evidence="2">The sequence shown here is derived from an EMBL/GenBank/DDBJ whole genome shotgun (WGS) entry which is preliminary data.</text>
</comment>
<proteinExistence type="predicted"/>
<name>A0A0V8DYJ9_LACLL</name>
<organism evidence="2 3">
    <name type="scientific">Lactococcus lactis subsp. lactis</name>
    <name type="common">Streptococcus lactis</name>
    <dbReference type="NCBI Taxonomy" id="1360"/>
    <lineage>
        <taxon>Bacteria</taxon>
        <taxon>Bacillati</taxon>
        <taxon>Bacillota</taxon>
        <taxon>Bacilli</taxon>
        <taxon>Lactobacillales</taxon>
        <taxon>Streptococcaceae</taxon>
        <taxon>Lactococcus</taxon>
    </lineage>
</organism>
<dbReference type="PATRIC" id="fig|1360.114.peg.1527"/>
<dbReference type="Pfam" id="PF13749">
    <property type="entry name" value="HATPase_c_4"/>
    <property type="match status" value="1"/>
</dbReference>
<dbReference type="RefSeq" id="WP_058212151.1">
    <property type="nucleotide sequence ID" value="NZ_CP173185.1"/>
</dbReference>
<dbReference type="InterPro" id="IPR036388">
    <property type="entry name" value="WH-like_DNA-bd_sf"/>
</dbReference>
<evidence type="ECO:0000313" key="2">
    <source>
        <dbReference type="EMBL" id="KSU18353.1"/>
    </source>
</evidence>
<accession>A0A0V8DYJ9</accession>
<dbReference type="InterPro" id="IPR038461">
    <property type="entry name" value="Schlafen_AlbA_2_dom_sf"/>
</dbReference>